<dbReference type="Pfam" id="PF13518">
    <property type="entry name" value="HTH_28"/>
    <property type="match status" value="1"/>
</dbReference>
<accession>A0A2S0K1X7</accession>
<feature type="coiled-coil region" evidence="2">
    <location>
        <begin position="64"/>
        <end position="101"/>
    </location>
</feature>
<evidence type="ECO:0000313" key="6">
    <source>
        <dbReference type="Proteomes" id="UP000238825"/>
    </source>
</evidence>
<reference evidence="5 7" key="2">
    <citation type="submission" date="2018-06" db="EMBL/GenBank/DDBJ databases">
        <authorList>
            <consortium name="Pathogen Informatics"/>
            <person name="Doyle S."/>
        </authorList>
    </citation>
    <scope>NUCLEOTIDE SEQUENCE [LARGE SCALE GENOMIC DNA]</scope>
    <source>
        <strain evidence="5 7">NCTC10338</strain>
    </source>
</reference>
<organism evidence="4 6">
    <name type="scientific">Lysinibacillus sphaericus</name>
    <name type="common">Bacillus sphaericus</name>
    <dbReference type="NCBI Taxonomy" id="1421"/>
    <lineage>
        <taxon>Bacteria</taxon>
        <taxon>Bacillati</taxon>
        <taxon>Bacillota</taxon>
        <taxon>Bacilli</taxon>
        <taxon>Bacillales</taxon>
        <taxon>Bacillaceae</taxon>
        <taxon>Lysinibacillus</taxon>
    </lineage>
</organism>
<dbReference type="InterPro" id="IPR055247">
    <property type="entry name" value="InsJ-like_HTH"/>
</dbReference>
<dbReference type="InterPro" id="IPR036388">
    <property type="entry name" value="WH-like_DNA-bd_sf"/>
</dbReference>
<sequence length="107" mass="13089">MPKGRKTTLEERVQIVFFCLKHDKNYQLTADRFQVSYQQVYQWVKKYEAGDEASLQDKRGRTKKEQERTIEEQFKEEIKYLERENERLRTENALLKKLEDIEGRRVM</sequence>
<dbReference type="RefSeq" id="WP_024363451.1">
    <property type="nucleotide sequence ID" value="NZ_BJNS01000001.1"/>
</dbReference>
<dbReference type="GeneID" id="48277392"/>
<evidence type="ECO:0000313" key="4">
    <source>
        <dbReference type="EMBL" id="AVK97372.1"/>
    </source>
</evidence>
<evidence type="ECO:0000256" key="2">
    <source>
        <dbReference type="SAM" id="Coils"/>
    </source>
</evidence>
<evidence type="ECO:0000256" key="1">
    <source>
        <dbReference type="ARBA" id="ARBA00038232"/>
    </source>
</evidence>
<dbReference type="PANTHER" id="PTHR33795:SF1">
    <property type="entry name" value="INSERTION ELEMENT IS150 PROTEIN INSJ"/>
    <property type="match status" value="1"/>
</dbReference>
<dbReference type="InterPro" id="IPR052057">
    <property type="entry name" value="IS150/IS1296_orfA-like"/>
</dbReference>
<dbReference type="PANTHER" id="PTHR33795">
    <property type="entry name" value="INSERTION ELEMENT IS150 PROTEIN INSJ"/>
    <property type="match status" value="1"/>
</dbReference>
<gene>
    <name evidence="4" type="ORF">LS41612_14415</name>
    <name evidence="5" type="ORF">NCTC10338_01814</name>
</gene>
<dbReference type="AlphaFoldDB" id="A0A2S0K1X7"/>
<evidence type="ECO:0000313" key="5">
    <source>
        <dbReference type="EMBL" id="SUV16730.1"/>
    </source>
</evidence>
<keyword evidence="2" id="KW-0175">Coiled coil</keyword>
<evidence type="ECO:0000259" key="3">
    <source>
        <dbReference type="Pfam" id="PF13518"/>
    </source>
</evidence>
<feature type="domain" description="Insertion element IS150 protein InsJ-like helix-turn-helix" evidence="3">
    <location>
        <begin position="11"/>
        <end position="61"/>
    </location>
</feature>
<dbReference type="Proteomes" id="UP000255295">
    <property type="component" value="Unassembled WGS sequence"/>
</dbReference>
<proteinExistence type="inferred from homology"/>
<reference evidence="4 6" key="1">
    <citation type="submission" date="2017-03" db="EMBL/GenBank/DDBJ databases">
        <title>The whole genome sequencing and assembly of Lysinibacillus sphaericus DSM 28T strain.</title>
        <authorList>
            <person name="Lee Y.-J."/>
            <person name="Yi H."/>
            <person name="Bahn Y.-S."/>
            <person name="Kim J.F."/>
            <person name="Lee D.-W."/>
        </authorList>
    </citation>
    <scope>NUCLEOTIDE SEQUENCE [LARGE SCALE GENOMIC DNA]</scope>
    <source>
        <strain evidence="4 6">DSM 28</strain>
    </source>
</reference>
<dbReference type="Gene3D" id="1.10.10.10">
    <property type="entry name" value="Winged helix-like DNA-binding domain superfamily/Winged helix DNA-binding domain"/>
    <property type="match status" value="1"/>
</dbReference>
<dbReference type="EMBL" id="CP019980">
    <property type="protein sequence ID" value="AVK97372.1"/>
    <property type="molecule type" value="Genomic_DNA"/>
</dbReference>
<dbReference type="Proteomes" id="UP000238825">
    <property type="component" value="Chromosome"/>
</dbReference>
<comment type="similarity">
    <text evidence="1">Belongs to the IS150/IS1296 orfA family.</text>
</comment>
<dbReference type="EMBL" id="UFSZ01000001">
    <property type="protein sequence ID" value="SUV16730.1"/>
    <property type="molecule type" value="Genomic_DNA"/>
</dbReference>
<name>A0A2S0K1X7_LYSSH</name>
<protein>
    <submittedName>
        <fullName evidence="4">Helix-turn-helix domain-containing protein</fullName>
    </submittedName>
    <submittedName>
        <fullName evidence="5">Transposase</fullName>
    </submittedName>
</protein>
<dbReference type="InterPro" id="IPR009057">
    <property type="entry name" value="Homeodomain-like_sf"/>
</dbReference>
<dbReference type="SUPFAM" id="SSF46689">
    <property type="entry name" value="Homeodomain-like"/>
    <property type="match status" value="1"/>
</dbReference>
<evidence type="ECO:0000313" key="7">
    <source>
        <dbReference type="Proteomes" id="UP000255295"/>
    </source>
</evidence>